<proteinExistence type="predicted"/>
<reference evidence="2" key="1">
    <citation type="journal article" date="2022" name="Mol. Ecol. Resour.">
        <title>The genomes of chicory, endive, great burdock and yacon provide insights into Asteraceae palaeo-polyploidization history and plant inulin production.</title>
        <authorList>
            <person name="Fan W."/>
            <person name="Wang S."/>
            <person name="Wang H."/>
            <person name="Wang A."/>
            <person name="Jiang F."/>
            <person name="Liu H."/>
            <person name="Zhao H."/>
            <person name="Xu D."/>
            <person name="Zhang Y."/>
        </authorList>
    </citation>
    <scope>NUCLEOTIDE SEQUENCE [LARGE SCALE GENOMIC DNA]</scope>
    <source>
        <strain evidence="2">cv. Yunnan</strain>
    </source>
</reference>
<accession>A0ACB9HNX1</accession>
<evidence type="ECO:0000313" key="2">
    <source>
        <dbReference type="Proteomes" id="UP001056120"/>
    </source>
</evidence>
<name>A0ACB9HNX1_9ASTR</name>
<dbReference type="Proteomes" id="UP001056120">
    <property type="component" value="Linkage Group LG11"/>
</dbReference>
<comment type="caution">
    <text evidence="1">The sequence shown here is derived from an EMBL/GenBank/DDBJ whole genome shotgun (WGS) entry which is preliminary data.</text>
</comment>
<evidence type="ECO:0000313" key="1">
    <source>
        <dbReference type="EMBL" id="KAI3797489.1"/>
    </source>
</evidence>
<reference evidence="1 2" key="2">
    <citation type="journal article" date="2022" name="Mol. Ecol. Resour.">
        <title>The genomes of chicory, endive, great burdock and yacon provide insights into Asteraceae paleo-polyploidization history and plant inulin production.</title>
        <authorList>
            <person name="Fan W."/>
            <person name="Wang S."/>
            <person name="Wang H."/>
            <person name="Wang A."/>
            <person name="Jiang F."/>
            <person name="Liu H."/>
            <person name="Zhao H."/>
            <person name="Xu D."/>
            <person name="Zhang Y."/>
        </authorList>
    </citation>
    <scope>NUCLEOTIDE SEQUENCE [LARGE SCALE GENOMIC DNA]</scope>
    <source>
        <strain evidence="2">cv. Yunnan</strain>
        <tissue evidence="1">Leaves</tissue>
    </source>
</reference>
<sequence>MNFNEKKTTHTHASPSNLFAQGLNERKFGCMPSLPADQKDHEESNTLIGINLSINGWQTEVNHMKNQTYRGSSVLNISNQKNIAQRIEYTQIPFGSDLELNHNDEFGSRITKARNTLFQQTISGLRDAGQGSNDQNFISFRRQASEEFPDLLKDLDVTSIASHSWISKGINGQMLRSTLDGSLVKQSLQNDERLNDIHDSDGTKGSRSLELVE</sequence>
<dbReference type="EMBL" id="CM042028">
    <property type="protein sequence ID" value="KAI3797489.1"/>
    <property type="molecule type" value="Genomic_DNA"/>
</dbReference>
<organism evidence="1 2">
    <name type="scientific">Smallanthus sonchifolius</name>
    <dbReference type="NCBI Taxonomy" id="185202"/>
    <lineage>
        <taxon>Eukaryota</taxon>
        <taxon>Viridiplantae</taxon>
        <taxon>Streptophyta</taxon>
        <taxon>Embryophyta</taxon>
        <taxon>Tracheophyta</taxon>
        <taxon>Spermatophyta</taxon>
        <taxon>Magnoliopsida</taxon>
        <taxon>eudicotyledons</taxon>
        <taxon>Gunneridae</taxon>
        <taxon>Pentapetalae</taxon>
        <taxon>asterids</taxon>
        <taxon>campanulids</taxon>
        <taxon>Asterales</taxon>
        <taxon>Asteraceae</taxon>
        <taxon>Asteroideae</taxon>
        <taxon>Heliantheae alliance</taxon>
        <taxon>Millerieae</taxon>
        <taxon>Smallanthus</taxon>
    </lineage>
</organism>
<protein>
    <submittedName>
        <fullName evidence="1">Uncharacterized protein</fullName>
    </submittedName>
</protein>
<keyword evidence="2" id="KW-1185">Reference proteome</keyword>
<gene>
    <name evidence="1" type="ORF">L1987_32746</name>
</gene>